<feature type="region of interest" description="Disordered" evidence="1">
    <location>
        <begin position="855"/>
        <end position="888"/>
    </location>
</feature>
<dbReference type="InterPro" id="IPR027417">
    <property type="entry name" value="P-loop_NTPase"/>
</dbReference>
<comment type="caution">
    <text evidence="3">The sequence shown here is derived from an EMBL/GenBank/DDBJ whole genome shotgun (WGS) entry which is preliminary data.</text>
</comment>
<evidence type="ECO:0000313" key="3">
    <source>
        <dbReference type="EMBL" id="KAK3281340.1"/>
    </source>
</evidence>
<evidence type="ECO:0000313" key="4">
    <source>
        <dbReference type="Proteomes" id="UP001190700"/>
    </source>
</evidence>
<sequence length="888" mass="98991">MTRNVWTFLSDAALLRALGIANLGVVVSSAAPPFDDEETLFRECGFRSHLLAVGIEEPCEAAEEFDRCVKAHAQDLDLRVTHIDEEADFSLRDSFEEMITLKFPITDDKLDRLQSHWATLLLSDRCEIRLVVDARCPLLRVQLCGTRKRRAPTLSGCEEVASSGAVYVRLSSAWTDDRTLRGCARILRKVLSEEDRLSPFRVSVWDNRELLPEESLRSTGTAALQRFFKRNSDARSGASTDPKVVNRLGALLERVDLSAALSGEWGRDDELRVSDDAYGSDEYVVGGWVANLHVGAAGIVREIRVAHAGSKRERLAARADACAEPFQCAHLLRVELVWGDADSAERFEAWVAADGARWRPVDGFPLLTQRSNDGHSRLAFVMLSANRIDRMIVSPDAMRRSDPHVVAAIAVQLVYAGRCAAPPCPRDPSSAFALQQRAILVHGCVKYKYTCYTCACEAAQGNRGGWSYRVHFNDMAVSDPPLILPVGWKHVTYDDHEKQVKVERIQQNSVDADGRNVTTIICADCGTQKSRATTLFITGNPDAVVVVVSARRAAALDFKTKCKNEGLELPCYLDKVENVPIDPRREDKVIVQIDSIWRLLGGIALTAGDERPRRRMILILDELTEILNLVESIGPESRAALVRLYERADLTVCLCADCLWGDRIKRLEAFVSIHSNRQINLLEYKARIRPFNLRVTTNFNNFSNIVRRAMCDAKSNQPKLPLPDERELPHRRIGIICGSVKLANKLHEMALRLGLRAKLYTGKTNGDQKLVEFQDVDKYIRDADVLIVTSTFALAVDIRFTKFRRVFFATCALSSSIRVIVGQGLNRWGRADGLLAENTVVGYVHCKRIAADARAKKTRRRGQDTAGSPTISRKLRTPNAGASTVFSN</sequence>
<proteinExistence type="predicted"/>
<dbReference type="SUPFAM" id="SSF52540">
    <property type="entry name" value="P-loop containing nucleoside triphosphate hydrolases"/>
    <property type="match status" value="1"/>
</dbReference>
<feature type="chain" id="PRO_5042167932" description="Replication origin-binding protein domain-containing protein" evidence="2">
    <location>
        <begin position="31"/>
        <end position="888"/>
    </location>
</feature>
<accession>A0AAE0GNQ9</accession>
<dbReference type="AlphaFoldDB" id="A0AAE0GNQ9"/>
<organism evidence="3 4">
    <name type="scientific">Cymbomonas tetramitiformis</name>
    <dbReference type="NCBI Taxonomy" id="36881"/>
    <lineage>
        <taxon>Eukaryota</taxon>
        <taxon>Viridiplantae</taxon>
        <taxon>Chlorophyta</taxon>
        <taxon>Pyramimonadophyceae</taxon>
        <taxon>Pyramimonadales</taxon>
        <taxon>Pyramimonadaceae</taxon>
        <taxon>Cymbomonas</taxon>
    </lineage>
</organism>
<protein>
    <recommendedName>
        <fullName evidence="5">Replication origin-binding protein domain-containing protein</fullName>
    </recommendedName>
</protein>
<feature type="signal peptide" evidence="2">
    <location>
        <begin position="1"/>
        <end position="30"/>
    </location>
</feature>
<dbReference type="EMBL" id="LGRX02003878">
    <property type="protein sequence ID" value="KAK3281340.1"/>
    <property type="molecule type" value="Genomic_DNA"/>
</dbReference>
<reference evidence="3 4" key="1">
    <citation type="journal article" date="2015" name="Genome Biol. Evol.">
        <title>Comparative Genomics of a Bacterivorous Green Alga Reveals Evolutionary Causalities and Consequences of Phago-Mixotrophic Mode of Nutrition.</title>
        <authorList>
            <person name="Burns J.A."/>
            <person name="Paasch A."/>
            <person name="Narechania A."/>
            <person name="Kim E."/>
        </authorList>
    </citation>
    <scope>NUCLEOTIDE SEQUENCE [LARGE SCALE GENOMIC DNA]</scope>
    <source>
        <strain evidence="3 4">PLY_AMNH</strain>
    </source>
</reference>
<gene>
    <name evidence="3" type="ORF">CYMTET_10867</name>
</gene>
<evidence type="ECO:0008006" key="5">
    <source>
        <dbReference type="Google" id="ProtNLM"/>
    </source>
</evidence>
<keyword evidence="2" id="KW-0732">Signal</keyword>
<keyword evidence="4" id="KW-1185">Reference proteome</keyword>
<evidence type="ECO:0000256" key="1">
    <source>
        <dbReference type="SAM" id="MobiDB-lite"/>
    </source>
</evidence>
<dbReference type="Proteomes" id="UP001190700">
    <property type="component" value="Unassembled WGS sequence"/>
</dbReference>
<name>A0AAE0GNQ9_9CHLO</name>
<evidence type="ECO:0000256" key="2">
    <source>
        <dbReference type="SAM" id="SignalP"/>
    </source>
</evidence>